<gene>
    <name evidence="1" type="ORF">MGR_3550</name>
</gene>
<protein>
    <submittedName>
        <fullName evidence="1">Uncharacterized protein</fullName>
    </submittedName>
</protein>
<accession>A4U2E0</accession>
<dbReference type="EMBL" id="CU459003">
    <property type="protein sequence ID" value="CAM77047.1"/>
    <property type="molecule type" value="Genomic_DNA"/>
</dbReference>
<reference evidence="1" key="1">
    <citation type="journal article" date="2007" name="J. Bacteriol.">
        <title>Comparative genome analysis of four magnetotactic bacteria reveals a complex set of group-specific genes implicated in magnetosome biomineralization and function.</title>
        <authorList>
            <person name="Richter M."/>
            <person name="Kube M."/>
            <person name="Bazylinski D.A."/>
            <person name="Lombardot T."/>
            <person name="Gloeckner F.O."/>
            <person name="Reinhardt R."/>
            <person name="Schueler D."/>
        </authorList>
    </citation>
    <scope>NUCLEOTIDE SEQUENCE</scope>
    <source>
        <strain evidence="1">MSR-1</strain>
    </source>
</reference>
<sequence>MGALPFLRHYPGGTLPLAGDAAIIGKALEALANHARDAGLGELAQSILELGLEAAEIARHTGKLSH</sequence>
<proteinExistence type="predicted"/>
<evidence type="ECO:0000313" key="1">
    <source>
        <dbReference type="EMBL" id="CAM77047.1"/>
    </source>
</evidence>
<organism evidence="1">
    <name type="scientific">Magnetospirillum gryphiswaldense</name>
    <dbReference type="NCBI Taxonomy" id="55518"/>
    <lineage>
        <taxon>Bacteria</taxon>
        <taxon>Pseudomonadati</taxon>
        <taxon>Pseudomonadota</taxon>
        <taxon>Alphaproteobacteria</taxon>
        <taxon>Rhodospirillales</taxon>
        <taxon>Rhodospirillaceae</taxon>
        <taxon>Magnetospirillum</taxon>
    </lineage>
</organism>
<dbReference type="RefSeq" id="WP_106002086.1">
    <property type="nucleotide sequence ID" value="NZ_CP027527.1"/>
</dbReference>
<dbReference type="AlphaFoldDB" id="A4U2E0"/>
<name>A4U2E0_9PROT</name>